<evidence type="ECO:0000313" key="7">
    <source>
        <dbReference type="EMBL" id="VVT49304.1"/>
    </source>
</evidence>
<name>A0A5E8BE31_9ASCO</name>
<dbReference type="AlphaFoldDB" id="A0A5E8BE31"/>
<dbReference type="PANTHER" id="PTHR12718">
    <property type="entry name" value="CELL CYCLE CONTROL PROTEIN CWF15"/>
    <property type="match status" value="1"/>
</dbReference>
<keyword evidence="4" id="KW-0507">mRNA processing</keyword>
<feature type="compositionally biased region" description="Basic residues" evidence="6">
    <location>
        <begin position="24"/>
        <end position="39"/>
    </location>
</feature>
<organism evidence="7 8">
    <name type="scientific">Magnusiomyces paraingens</name>
    <dbReference type="NCBI Taxonomy" id="2606893"/>
    <lineage>
        <taxon>Eukaryota</taxon>
        <taxon>Fungi</taxon>
        <taxon>Dikarya</taxon>
        <taxon>Ascomycota</taxon>
        <taxon>Saccharomycotina</taxon>
        <taxon>Dipodascomycetes</taxon>
        <taxon>Dipodascales</taxon>
        <taxon>Dipodascaceae</taxon>
        <taxon>Magnusiomyces</taxon>
    </lineage>
</organism>
<feature type="compositionally biased region" description="Basic and acidic residues" evidence="6">
    <location>
        <begin position="168"/>
        <end position="197"/>
    </location>
</feature>
<evidence type="ECO:0000256" key="5">
    <source>
        <dbReference type="ARBA" id="ARBA00023187"/>
    </source>
</evidence>
<dbReference type="GeneID" id="43581023"/>
<gene>
    <name evidence="7" type="ORF">SAPINGB_P002204</name>
</gene>
<dbReference type="EMBL" id="CABVLU010000002">
    <property type="protein sequence ID" value="VVT49304.1"/>
    <property type="molecule type" value="Genomic_DNA"/>
</dbReference>
<protein>
    <recommendedName>
        <fullName evidence="3">Pre-mRNA-splicing factor CWC15</fullName>
    </recommendedName>
</protein>
<dbReference type="Pfam" id="PF04889">
    <property type="entry name" value="Cwf_Cwc_15"/>
    <property type="match status" value="1"/>
</dbReference>
<dbReference type="InterPro" id="IPR006973">
    <property type="entry name" value="Cwf_Cwc_15"/>
</dbReference>
<dbReference type="Proteomes" id="UP000398389">
    <property type="component" value="Unassembled WGS sequence"/>
</dbReference>
<reference evidence="7 8" key="1">
    <citation type="submission" date="2019-09" db="EMBL/GenBank/DDBJ databases">
        <authorList>
            <person name="Brejova B."/>
        </authorList>
    </citation>
    <scope>NUCLEOTIDE SEQUENCE [LARGE SCALE GENOMIC DNA]</scope>
</reference>
<feature type="compositionally biased region" description="Basic and acidic residues" evidence="6">
    <location>
        <begin position="47"/>
        <end position="74"/>
    </location>
</feature>
<evidence type="ECO:0000313" key="8">
    <source>
        <dbReference type="Proteomes" id="UP000398389"/>
    </source>
</evidence>
<evidence type="ECO:0000256" key="3">
    <source>
        <dbReference type="ARBA" id="ARBA00020693"/>
    </source>
</evidence>
<evidence type="ECO:0000256" key="2">
    <source>
        <dbReference type="ARBA" id="ARBA00006644"/>
    </source>
</evidence>
<keyword evidence="8" id="KW-1185">Reference proteome</keyword>
<comment type="function">
    <text evidence="1">Involved in pre-mRNA splicing.</text>
</comment>
<feature type="compositionally biased region" description="Acidic residues" evidence="6">
    <location>
        <begin position="122"/>
        <end position="132"/>
    </location>
</feature>
<dbReference type="OrthoDB" id="30179at2759"/>
<evidence type="ECO:0000256" key="4">
    <source>
        <dbReference type="ARBA" id="ARBA00022664"/>
    </source>
</evidence>
<dbReference type="GO" id="GO:0003723">
    <property type="term" value="F:RNA binding"/>
    <property type="evidence" value="ECO:0007669"/>
    <property type="project" value="TreeGrafter"/>
</dbReference>
<comment type="similarity">
    <text evidence="2">Belongs to the CWC15 family.</text>
</comment>
<feature type="region of interest" description="Disordered" evidence="6">
    <location>
        <begin position="1"/>
        <end position="209"/>
    </location>
</feature>
<dbReference type="GO" id="GO:0045292">
    <property type="term" value="P:mRNA cis splicing, via spliceosome"/>
    <property type="evidence" value="ECO:0007669"/>
    <property type="project" value="TreeGrafter"/>
</dbReference>
<evidence type="ECO:0000256" key="1">
    <source>
        <dbReference type="ARBA" id="ARBA00003777"/>
    </source>
</evidence>
<feature type="compositionally biased region" description="Acidic residues" evidence="6">
    <location>
        <begin position="90"/>
        <end position="110"/>
    </location>
</feature>
<dbReference type="PANTHER" id="PTHR12718:SF2">
    <property type="entry name" value="SPLICEOSOME-ASSOCIATED PROTEIN CWC15 HOMOLOG"/>
    <property type="match status" value="1"/>
</dbReference>
<sequence length="261" mass="29714">MTTAHRPTFDPAKGKTSQSTGSILHKRFLPSHTKLKVRGKGQGGVADRYDDGEPQEMDERERLRAALLAKEEGSGRATKRKALVVHGESSVDDNDNNDDDEDNKEQDLEEQGLVKRRRVLEVDPEDRDDDDRGDSGGSGKEENSDDDDDDDDDDEDEEDEDSEDEAEELRRELRKIEEERAERAKAEEEAEREREIAEGNPLLREGSSGTVTVRRRWYSEGVFADQARGLAVRPEDAPKHGFVNDALRSDFHRKFMDKYIR</sequence>
<dbReference type="GO" id="GO:0071013">
    <property type="term" value="C:catalytic step 2 spliceosome"/>
    <property type="evidence" value="ECO:0007669"/>
    <property type="project" value="TreeGrafter"/>
</dbReference>
<accession>A0A5E8BE31</accession>
<dbReference type="RefSeq" id="XP_031852814.1">
    <property type="nucleotide sequence ID" value="XM_031996923.1"/>
</dbReference>
<keyword evidence="5" id="KW-0508">mRNA splicing</keyword>
<proteinExistence type="inferred from homology"/>
<evidence type="ECO:0000256" key="6">
    <source>
        <dbReference type="SAM" id="MobiDB-lite"/>
    </source>
</evidence>
<feature type="compositionally biased region" description="Acidic residues" evidence="6">
    <location>
        <begin position="143"/>
        <end position="167"/>
    </location>
</feature>